<dbReference type="RefSeq" id="WP_205894005.1">
    <property type="nucleotide sequence ID" value="NZ_JADEVO010000052.1"/>
</dbReference>
<keyword evidence="2" id="KW-0472">Membrane</keyword>
<evidence type="ECO:0000313" key="3">
    <source>
        <dbReference type="EMBL" id="MBN3968441.1"/>
    </source>
</evidence>
<dbReference type="EMBL" id="JADEVO010000052">
    <property type="protein sequence ID" value="MBN3968441.1"/>
    <property type="molecule type" value="Genomic_DNA"/>
</dbReference>
<protein>
    <submittedName>
        <fullName evidence="3">Uncharacterized protein</fullName>
    </submittedName>
</protein>
<keyword evidence="4" id="KW-1185">Reference proteome</keyword>
<dbReference type="Proteomes" id="UP000772591">
    <property type="component" value="Unassembled WGS sequence"/>
</dbReference>
<gene>
    <name evidence="3" type="ORF">IMW75_24610</name>
</gene>
<evidence type="ECO:0000313" key="4">
    <source>
        <dbReference type="Proteomes" id="UP000772591"/>
    </source>
</evidence>
<comment type="caution">
    <text evidence="3">The sequence shown here is derived from an EMBL/GenBank/DDBJ whole genome shotgun (WGS) entry which is preliminary data.</text>
</comment>
<keyword evidence="2" id="KW-0812">Transmembrane</keyword>
<keyword evidence="2" id="KW-1133">Transmembrane helix</keyword>
<feature type="transmembrane region" description="Helical" evidence="2">
    <location>
        <begin position="12"/>
        <end position="32"/>
    </location>
</feature>
<feature type="compositionally biased region" description="Basic and acidic residues" evidence="1">
    <location>
        <begin position="76"/>
        <end position="85"/>
    </location>
</feature>
<evidence type="ECO:0000256" key="2">
    <source>
        <dbReference type="SAM" id="Phobius"/>
    </source>
</evidence>
<organism evidence="3 4">
    <name type="scientific">Pseudomonas gregormendelii</name>
    <dbReference type="NCBI Taxonomy" id="1628277"/>
    <lineage>
        <taxon>Bacteria</taxon>
        <taxon>Pseudomonadati</taxon>
        <taxon>Pseudomonadota</taxon>
        <taxon>Gammaproteobacteria</taxon>
        <taxon>Pseudomonadales</taxon>
        <taxon>Pseudomonadaceae</taxon>
        <taxon>Pseudomonas</taxon>
    </lineage>
</organism>
<evidence type="ECO:0000256" key="1">
    <source>
        <dbReference type="SAM" id="MobiDB-lite"/>
    </source>
</evidence>
<feature type="region of interest" description="Disordered" evidence="1">
    <location>
        <begin position="71"/>
        <end position="93"/>
    </location>
</feature>
<reference evidence="3 4" key="1">
    <citation type="journal article" date="2021" name="Int. J. Syst. Evol. Microbiol.">
        <title>Pseudomonas piscium sp. nov., Pseudomonas pisciculturae sp. nov., Pseudomonas mucoides sp. nov. and Pseudomonas neuropathica sp. nov. isolated from rainbow trout.</title>
        <authorList>
            <person name="Duman M."/>
            <person name="Mulet M."/>
            <person name="Altun S."/>
            <person name="Saticioglu I.B."/>
            <person name="Gomila M."/>
            <person name="Lalucat J."/>
            <person name="Garcia-Valdes E."/>
        </authorList>
    </citation>
    <scope>NUCLEOTIDE SEQUENCE [LARGE SCALE GENOMIC DNA]</scope>
    <source>
        <strain evidence="3 4">LMG 28632</strain>
    </source>
</reference>
<accession>A0ABS3ANR3</accession>
<proteinExistence type="predicted"/>
<name>A0ABS3ANR3_9PSED</name>
<sequence length="93" mass="11019">MNEEQHQRRIVLWQGSFSVITAFALLILVLLLSDRTPPVISKHLLAQIRSFKRINLRRWRAWQASQFRQNHHKAKLDRSSDEINPSHHRFGAL</sequence>